<keyword evidence="10" id="KW-0472">Membrane</keyword>
<evidence type="ECO:0000256" key="6">
    <source>
        <dbReference type="ARBA" id="ARBA00022837"/>
    </source>
</evidence>
<keyword evidence="9" id="KW-0446">Lipid-binding</keyword>
<evidence type="ECO:0000256" key="5">
    <source>
        <dbReference type="ARBA" id="ARBA00022737"/>
    </source>
</evidence>
<dbReference type="GO" id="GO:0046872">
    <property type="term" value="F:metal ion binding"/>
    <property type="evidence" value="ECO:0007669"/>
    <property type="project" value="UniProtKB-KW"/>
</dbReference>
<dbReference type="GO" id="GO:0008289">
    <property type="term" value="F:lipid binding"/>
    <property type="evidence" value="ECO:0007669"/>
    <property type="project" value="UniProtKB-KW"/>
</dbReference>
<dbReference type="CDD" id="cd21670">
    <property type="entry name" value="SMP_ESyt"/>
    <property type="match status" value="1"/>
</dbReference>
<evidence type="ECO:0000256" key="8">
    <source>
        <dbReference type="ARBA" id="ARBA00023055"/>
    </source>
</evidence>
<protein>
    <recommendedName>
        <fullName evidence="15">Extended synaptotagmin-like protein 3</fullName>
    </recommendedName>
</protein>
<dbReference type="PANTHER" id="PTHR45761">
    <property type="entry name" value="EXTENDED SYNAPTOTAGMIN-LIKE PROTEIN 2, ISOFORM C"/>
    <property type="match status" value="1"/>
</dbReference>
<keyword evidence="3" id="KW-0812">Transmembrane</keyword>
<dbReference type="InterPro" id="IPR000008">
    <property type="entry name" value="C2_dom"/>
</dbReference>
<dbReference type="CDD" id="cd04050">
    <property type="entry name" value="C2B_Synaptotagmin-like"/>
    <property type="match status" value="1"/>
</dbReference>
<name>A0A6I8SVN4_XENTR</name>
<keyword evidence="4" id="KW-0479">Metal-binding</keyword>
<dbReference type="InParanoid" id="A0A6I8SVN4"/>
<dbReference type="InterPro" id="IPR031468">
    <property type="entry name" value="SMP_LBD"/>
</dbReference>
<evidence type="ECO:0000259" key="13">
    <source>
        <dbReference type="PROSITE" id="PS51847"/>
    </source>
</evidence>
<dbReference type="FunFam" id="2.60.40.150:FF:000100">
    <property type="entry name" value="Extended synaptotagmin-2"/>
    <property type="match status" value="1"/>
</dbReference>
<feature type="compositionally biased region" description="Low complexity" evidence="11">
    <location>
        <begin position="626"/>
        <end position="644"/>
    </location>
</feature>
<dbReference type="InterPro" id="IPR035892">
    <property type="entry name" value="C2_domain_sf"/>
</dbReference>
<evidence type="ECO:0000256" key="10">
    <source>
        <dbReference type="ARBA" id="ARBA00023136"/>
    </source>
</evidence>
<feature type="domain" description="C2" evidence="12">
    <location>
        <begin position="428"/>
        <end position="546"/>
    </location>
</feature>
<feature type="compositionally biased region" description="Polar residues" evidence="11">
    <location>
        <begin position="706"/>
        <end position="717"/>
    </location>
</feature>
<feature type="region of interest" description="Disordered" evidence="11">
    <location>
        <begin position="706"/>
        <end position="736"/>
    </location>
</feature>
<dbReference type="PROSITE" id="PS50004">
    <property type="entry name" value="C2"/>
    <property type="match status" value="2"/>
</dbReference>
<dbReference type="InterPro" id="IPR039010">
    <property type="entry name" value="Synaptotagmin_SMP"/>
</dbReference>
<dbReference type="FunFam" id="2.60.40.150:FF:000106">
    <property type="entry name" value="extended synaptotagmin-1 isoform X1"/>
    <property type="match status" value="1"/>
</dbReference>
<evidence type="ECO:0008006" key="15">
    <source>
        <dbReference type="Google" id="ProtNLM"/>
    </source>
</evidence>
<proteinExistence type="predicted"/>
<dbReference type="PANTHER" id="PTHR45761:SF9">
    <property type="entry name" value="EXTENDED SYNAPTOTAGMIN-1-LIKE"/>
    <property type="match status" value="1"/>
</dbReference>
<dbReference type="GO" id="GO:0006869">
    <property type="term" value="P:lipid transport"/>
    <property type="evidence" value="ECO:0007669"/>
    <property type="project" value="UniProtKB-KW"/>
</dbReference>
<dbReference type="AlphaFoldDB" id="A0A6I8SVN4"/>
<dbReference type="Gene3D" id="2.60.40.150">
    <property type="entry name" value="C2 domain"/>
    <property type="match status" value="2"/>
</dbReference>
<dbReference type="GO" id="GO:0061817">
    <property type="term" value="P:endoplasmic reticulum-plasma membrane tethering"/>
    <property type="evidence" value="ECO:0007669"/>
    <property type="project" value="InterPro"/>
</dbReference>
<organism evidence="14">
    <name type="scientific">Xenopus tropicalis</name>
    <name type="common">Western clawed frog</name>
    <name type="synonym">Silurana tropicalis</name>
    <dbReference type="NCBI Taxonomy" id="8364"/>
    <lineage>
        <taxon>Eukaryota</taxon>
        <taxon>Metazoa</taxon>
        <taxon>Chordata</taxon>
        <taxon>Craniata</taxon>
        <taxon>Vertebrata</taxon>
        <taxon>Euteleostomi</taxon>
        <taxon>Amphibia</taxon>
        <taxon>Batrachia</taxon>
        <taxon>Anura</taxon>
        <taxon>Pipoidea</taxon>
        <taxon>Pipidae</taxon>
        <taxon>Xenopodinae</taxon>
        <taxon>Xenopus</taxon>
        <taxon>Silurana</taxon>
    </lineage>
</organism>
<reference evidence="14" key="1">
    <citation type="journal article" date="2010" name="Science">
        <title>The genome of the Western clawed frog Xenopus tropicalis.</title>
        <authorList>
            <person name="Hellsten U."/>
            <person name="Harland R.M."/>
            <person name="Gilchrist M.J."/>
            <person name="Hendrix D."/>
            <person name="Jurka J."/>
            <person name="Kapitonov V."/>
            <person name="Ovcharenko I."/>
            <person name="Putnam N.H."/>
            <person name="Shu S."/>
            <person name="Taher L."/>
            <person name="Blitz I.L."/>
            <person name="Blumberg B."/>
            <person name="Dichmann D.S."/>
            <person name="Dubchak I."/>
            <person name="Amaya E."/>
            <person name="Detter J.C."/>
            <person name="Fletcher R."/>
            <person name="Gerhard D.S."/>
            <person name="Goodstein D."/>
            <person name="Graves T."/>
            <person name="Grigoriev I.V."/>
            <person name="Grimwood J."/>
            <person name="Kawashima T."/>
            <person name="Lindquist E."/>
            <person name="Lucas S.M."/>
            <person name="Mead P.E."/>
            <person name="Mitros T."/>
            <person name="Ogino H."/>
            <person name="Ohta Y."/>
            <person name="Poliakov A.V."/>
            <person name="Pollet N."/>
            <person name="Robert J."/>
            <person name="Salamov A."/>
            <person name="Sater A.K."/>
            <person name="Schmutz J."/>
            <person name="Terry A."/>
            <person name="Vize P.D."/>
            <person name="Warren W.C."/>
            <person name="Wells D."/>
            <person name="Wills A."/>
            <person name="Wilson R.K."/>
            <person name="Zimmerman L.B."/>
            <person name="Zorn A.M."/>
            <person name="Grainger R."/>
            <person name="Grammer T."/>
            <person name="Khokha M.K."/>
            <person name="Richardson P.M."/>
            <person name="Rokhsar D.S."/>
        </authorList>
    </citation>
    <scope>NUCLEOTIDE SEQUENCE [LARGE SCALE GENOMIC DNA]</scope>
    <source>
        <strain evidence="14">Nigerian</strain>
    </source>
</reference>
<evidence type="ECO:0000256" key="9">
    <source>
        <dbReference type="ARBA" id="ARBA00023121"/>
    </source>
</evidence>
<dbReference type="GO" id="GO:0005789">
    <property type="term" value="C:endoplasmic reticulum membrane"/>
    <property type="evidence" value="ECO:0007669"/>
    <property type="project" value="UniProtKB-ARBA"/>
</dbReference>
<evidence type="ECO:0000256" key="11">
    <source>
        <dbReference type="SAM" id="MobiDB-lite"/>
    </source>
</evidence>
<dbReference type="GeneTree" id="ENSGT00940000156561"/>
<keyword evidence="7" id="KW-1133">Transmembrane helix</keyword>
<dbReference type="SUPFAM" id="SSF49562">
    <property type="entry name" value="C2 domain (Calcium/lipid-binding domain, CaLB)"/>
    <property type="match status" value="2"/>
</dbReference>
<dbReference type="InterPro" id="IPR037749">
    <property type="entry name" value="Ext_Synaptotagmin_C2B"/>
</dbReference>
<keyword evidence="8" id="KW-0445">Lipid transport</keyword>
<evidence type="ECO:0000256" key="3">
    <source>
        <dbReference type="ARBA" id="ARBA00022692"/>
    </source>
</evidence>
<evidence type="ECO:0000313" key="14">
    <source>
        <dbReference type="Ensembl" id="ENSXETP00000098978"/>
    </source>
</evidence>
<keyword evidence="6" id="KW-0106">Calcium</keyword>
<feature type="domain" description="C2" evidence="12">
    <location>
        <begin position="279"/>
        <end position="402"/>
    </location>
</feature>
<keyword evidence="2" id="KW-0813">Transport</keyword>
<keyword evidence="5" id="KW-0677">Repeat</keyword>
<feature type="compositionally biased region" description="Basic and acidic residues" evidence="11">
    <location>
        <begin position="726"/>
        <end position="736"/>
    </location>
</feature>
<dbReference type="PROSITE" id="PS51847">
    <property type="entry name" value="SMP"/>
    <property type="match status" value="1"/>
</dbReference>
<dbReference type="Pfam" id="PF00168">
    <property type="entry name" value="C2"/>
    <property type="match status" value="2"/>
</dbReference>
<comment type="subcellular location">
    <subcellularLocation>
        <location evidence="1">Membrane</location>
    </subcellularLocation>
</comment>
<reference evidence="14" key="2">
    <citation type="submission" date="2020-05" db="UniProtKB">
        <authorList>
            <consortium name="Ensembl"/>
        </authorList>
    </citation>
    <scope>IDENTIFICATION</scope>
</reference>
<feature type="compositionally biased region" description="Polar residues" evidence="11">
    <location>
        <begin position="604"/>
        <end position="618"/>
    </location>
</feature>
<feature type="region of interest" description="Disordered" evidence="11">
    <location>
        <begin position="573"/>
        <end position="644"/>
    </location>
</feature>
<evidence type="ECO:0000256" key="2">
    <source>
        <dbReference type="ARBA" id="ARBA00022448"/>
    </source>
</evidence>
<feature type="domain" description="SMP-LTD" evidence="13">
    <location>
        <begin position="109"/>
        <end position="288"/>
    </location>
</feature>
<feature type="compositionally biased region" description="Low complexity" evidence="11">
    <location>
        <begin position="579"/>
        <end position="592"/>
    </location>
</feature>
<dbReference type="Pfam" id="PF17047">
    <property type="entry name" value="SMP_LBD"/>
    <property type="match status" value="1"/>
</dbReference>
<evidence type="ECO:0000256" key="4">
    <source>
        <dbReference type="ARBA" id="ARBA00022723"/>
    </source>
</evidence>
<evidence type="ECO:0000256" key="7">
    <source>
        <dbReference type="ARBA" id="ARBA00022989"/>
    </source>
</evidence>
<dbReference type="SMART" id="SM00239">
    <property type="entry name" value="C2"/>
    <property type="match status" value="2"/>
</dbReference>
<accession>A0A6I8SVN4</accession>
<evidence type="ECO:0000259" key="12">
    <source>
        <dbReference type="PROSITE" id="PS50004"/>
    </source>
</evidence>
<sequence>MGCHGNRLGEFRKSSLKATKQAPSSFARGDSLETDVPGFAFALIIGYFLKWINIRPGYMLMGLVLICLWCLRKANKAKKQRLKDEKPESVAPPQVSFANIERLVASNTEEGRQETLNKVMAELWPHISIYLKNLLKDRIEPLVQGSHSALSSFHFTLINFGKSAPRVTSVITGHKKSDRKQIILDIGLNYHGDAKVEMTLRKDMIKVGINGAKLEGTLRVILEPLLDSVPFVGAVTFYFPQRPKLHVNWTGLAEMLKLPGLNSLSDTKVIDQIAKFIVLPNHMTIPLNAGIKVDDLYYKVHRNVIRVIVLEANGLMAKDFITRKSDPYVIVHCGGQTNKTKVVYRNLNPCWNQVFDMSFSDLPGQKIDFEVYDFDLEKDDFLGSCQISVKEVMKQKSIDTWIPLKNVVSGKLHVKLESLSLLSQAAQLRPVLMANQRYCLPKSEVFSSALLFVFIDRARGLQLKEGDKNPSSKAEIKVHKSVQKTKICPNTIEPVWGETFTFLIRNPHNEVLELQVRDTHDGLLGSISVPLSTLLCAGNLTTEDWYQLSSSGTDSGAVRMRLQLRILASPSAIPHLEPSSSSSSSTSTITKSVPKSEQGKRKAQQPSATRLSGESQRASIPRDSEASVAARQAASTARQAASTARGIIRRGIRSLRCNGSSVTAARQVGGHTFGPVGRKYDSSALEGGAQLQSFIDCNGTTLSPHLKHSSSFVSPQQKVPGPQKGVGEDRCWQVVS</sequence>
<dbReference type="InterPro" id="IPR051634">
    <property type="entry name" value="Extended_Synaptotagmin"/>
</dbReference>
<evidence type="ECO:0000256" key="1">
    <source>
        <dbReference type="ARBA" id="ARBA00004370"/>
    </source>
</evidence>
<dbReference type="Ensembl" id="ENSXETT00000099101">
    <property type="protein sequence ID" value="ENSXETP00000098978"/>
    <property type="gene ID" value="ENSXETG00000039779"/>
</dbReference>